<dbReference type="InterPro" id="IPR019801">
    <property type="entry name" value="Glyco_hydro_35_CS"/>
</dbReference>
<dbReference type="Pfam" id="PF01301">
    <property type="entry name" value="Glyco_hydro_35"/>
    <property type="match status" value="1"/>
</dbReference>
<dbReference type="GO" id="GO:0005576">
    <property type="term" value="C:extracellular region"/>
    <property type="evidence" value="ECO:0007669"/>
    <property type="project" value="UniProtKB-SubCell"/>
</dbReference>
<keyword evidence="12" id="KW-0624">Polysaccharide degradation</keyword>
<evidence type="ECO:0000256" key="8">
    <source>
        <dbReference type="ARBA" id="ARBA00023157"/>
    </source>
</evidence>
<dbReference type="InterPro" id="IPR037110">
    <property type="entry name" value="Betagal_dom2_sf"/>
</dbReference>
<evidence type="ECO:0000313" key="17">
    <source>
        <dbReference type="EMBL" id="EPE37102.1"/>
    </source>
</evidence>
<dbReference type="EMBL" id="KE145352">
    <property type="protein sequence ID" value="EPE37102.1"/>
    <property type="molecule type" value="Genomic_DNA"/>
</dbReference>
<dbReference type="SUPFAM" id="SSF49785">
    <property type="entry name" value="Galactose-binding domain-like"/>
    <property type="match status" value="2"/>
</dbReference>
<evidence type="ECO:0000313" key="18">
    <source>
        <dbReference type="Proteomes" id="UP000016922"/>
    </source>
</evidence>
<keyword evidence="10" id="KW-0119">Carbohydrate metabolism</keyword>
<dbReference type="Gene3D" id="2.60.390.10">
    <property type="entry name" value="Beta-galactosidase, domain 3"/>
    <property type="match status" value="1"/>
</dbReference>
<accession>S3DFA1</accession>
<name>S3DFA1_GLAL2</name>
<evidence type="ECO:0000256" key="5">
    <source>
        <dbReference type="ARBA" id="ARBA00022525"/>
    </source>
</evidence>
<keyword evidence="11 13" id="KW-0326">Glycosidase</keyword>
<gene>
    <name evidence="17" type="ORF">GLAREA_09265</name>
</gene>
<dbReference type="OrthoDB" id="1657402at2759"/>
<proteinExistence type="inferred from homology"/>
<feature type="chain" id="PRO_5004519627" description="Beta-galactosidase" evidence="15">
    <location>
        <begin position="19"/>
        <end position="1010"/>
    </location>
</feature>
<dbReference type="InterPro" id="IPR018954">
    <property type="entry name" value="Betagal_dom2"/>
</dbReference>
<dbReference type="Proteomes" id="UP000016922">
    <property type="component" value="Unassembled WGS sequence"/>
</dbReference>
<evidence type="ECO:0000256" key="13">
    <source>
        <dbReference type="RuleBase" id="RU000675"/>
    </source>
</evidence>
<dbReference type="GO" id="GO:0004565">
    <property type="term" value="F:beta-galactosidase activity"/>
    <property type="evidence" value="ECO:0007669"/>
    <property type="project" value="UniProtKB-EC"/>
</dbReference>
<dbReference type="InterPro" id="IPR001944">
    <property type="entry name" value="Glycoside_Hdrlase_35"/>
</dbReference>
<evidence type="ECO:0000256" key="11">
    <source>
        <dbReference type="ARBA" id="ARBA00023295"/>
    </source>
</evidence>
<dbReference type="PROSITE" id="PS01182">
    <property type="entry name" value="GLYCOSYL_HYDROL_F35"/>
    <property type="match status" value="1"/>
</dbReference>
<dbReference type="SUPFAM" id="SSF51445">
    <property type="entry name" value="(Trans)glycosidases"/>
    <property type="match status" value="1"/>
</dbReference>
<feature type="domain" description="Beta-galactosidase" evidence="16">
    <location>
        <begin position="395"/>
        <end position="572"/>
    </location>
</feature>
<dbReference type="FunFam" id="2.60.120.260:FF:000088">
    <property type="entry name" value="Beta-galactosidase A"/>
    <property type="match status" value="1"/>
</dbReference>
<protein>
    <recommendedName>
        <fullName evidence="4 13">Beta-galactosidase</fullName>
        <ecNumber evidence="4 13">3.2.1.23</ecNumber>
    </recommendedName>
</protein>
<dbReference type="Gene3D" id="2.102.20.10">
    <property type="entry name" value="Beta-galactosidase, domain 2"/>
    <property type="match status" value="1"/>
</dbReference>
<dbReference type="FunFam" id="2.102.20.10:FF:000001">
    <property type="entry name" value="Beta-galactosidase A"/>
    <property type="match status" value="1"/>
</dbReference>
<dbReference type="HOGENOM" id="CLU_005732_2_0_1"/>
<keyword evidence="8" id="KW-1015">Disulfide bond</keyword>
<evidence type="ECO:0000256" key="9">
    <source>
        <dbReference type="ARBA" id="ARBA00023180"/>
    </source>
</evidence>
<dbReference type="InterPro" id="IPR036833">
    <property type="entry name" value="BetaGal_dom3_sf"/>
</dbReference>
<dbReference type="PANTHER" id="PTHR23421">
    <property type="entry name" value="BETA-GALACTOSIDASE RELATED"/>
    <property type="match status" value="1"/>
</dbReference>
<dbReference type="SUPFAM" id="SSF117100">
    <property type="entry name" value="Beta-galactosidase LacA, domain 3"/>
    <property type="match status" value="1"/>
</dbReference>
<evidence type="ECO:0000256" key="3">
    <source>
        <dbReference type="ARBA" id="ARBA00009809"/>
    </source>
</evidence>
<dbReference type="GeneID" id="19468313"/>
<feature type="signal peptide" evidence="15">
    <location>
        <begin position="1"/>
        <end position="18"/>
    </location>
</feature>
<keyword evidence="5" id="KW-0964">Secreted</keyword>
<dbReference type="EC" id="3.2.1.23" evidence="4 13"/>
<dbReference type="InterPro" id="IPR025300">
    <property type="entry name" value="BetaGal_jelly_roll_dom"/>
</dbReference>
<keyword evidence="18" id="KW-1185">Reference proteome</keyword>
<dbReference type="Pfam" id="PF13363">
    <property type="entry name" value="BetaGal_dom3"/>
    <property type="match status" value="1"/>
</dbReference>
<evidence type="ECO:0000256" key="15">
    <source>
        <dbReference type="SAM" id="SignalP"/>
    </source>
</evidence>
<evidence type="ECO:0000256" key="6">
    <source>
        <dbReference type="ARBA" id="ARBA00022729"/>
    </source>
</evidence>
<evidence type="ECO:0000256" key="1">
    <source>
        <dbReference type="ARBA" id="ARBA00001412"/>
    </source>
</evidence>
<evidence type="ECO:0000256" key="14">
    <source>
        <dbReference type="RuleBase" id="RU003679"/>
    </source>
</evidence>
<reference evidence="17 18" key="1">
    <citation type="journal article" date="2013" name="BMC Genomics">
        <title>Genomics-driven discovery of the pneumocandin biosynthetic gene cluster in the fungus Glarea lozoyensis.</title>
        <authorList>
            <person name="Chen L."/>
            <person name="Yue Q."/>
            <person name="Zhang X."/>
            <person name="Xiang M."/>
            <person name="Wang C."/>
            <person name="Li S."/>
            <person name="Che Y."/>
            <person name="Ortiz-Lopez F.J."/>
            <person name="Bills G.F."/>
            <person name="Liu X."/>
            <person name="An Z."/>
        </authorList>
    </citation>
    <scope>NUCLEOTIDE SEQUENCE [LARGE SCALE GENOMIC DNA]</scope>
    <source>
        <strain evidence="18">ATCC 20868 / MF5171</strain>
    </source>
</reference>
<dbReference type="Pfam" id="PF13364">
    <property type="entry name" value="BetaGal_ABD2"/>
    <property type="match status" value="2"/>
</dbReference>
<evidence type="ECO:0000256" key="4">
    <source>
        <dbReference type="ARBA" id="ARBA00012756"/>
    </source>
</evidence>
<dbReference type="RefSeq" id="XP_008076417.1">
    <property type="nucleotide sequence ID" value="XM_008078226.1"/>
</dbReference>
<keyword evidence="7 13" id="KW-0378">Hydrolase</keyword>
<dbReference type="AlphaFoldDB" id="S3DFA1"/>
<evidence type="ECO:0000256" key="2">
    <source>
        <dbReference type="ARBA" id="ARBA00004613"/>
    </source>
</evidence>
<dbReference type="FunFam" id="2.60.120.260:FF:000065">
    <property type="entry name" value="Beta-galactosidase A"/>
    <property type="match status" value="1"/>
</dbReference>
<evidence type="ECO:0000256" key="10">
    <source>
        <dbReference type="ARBA" id="ARBA00023277"/>
    </source>
</evidence>
<keyword evidence="9" id="KW-0325">Glycoprotein</keyword>
<dbReference type="OMA" id="NEYSGAC"/>
<dbReference type="GO" id="GO:0000272">
    <property type="term" value="P:polysaccharide catabolic process"/>
    <property type="evidence" value="ECO:0007669"/>
    <property type="project" value="UniProtKB-KW"/>
</dbReference>
<evidence type="ECO:0000256" key="7">
    <source>
        <dbReference type="ARBA" id="ARBA00022801"/>
    </source>
</evidence>
<dbReference type="SUPFAM" id="SSF51011">
    <property type="entry name" value="Glycosyl hydrolase domain"/>
    <property type="match status" value="1"/>
</dbReference>
<organism evidence="17 18">
    <name type="scientific">Glarea lozoyensis (strain ATCC 20868 / MF5171)</name>
    <dbReference type="NCBI Taxonomy" id="1116229"/>
    <lineage>
        <taxon>Eukaryota</taxon>
        <taxon>Fungi</taxon>
        <taxon>Dikarya</taxon>
        <taxon>Ascomycota</taxon>
        <taxon>Pezizomycotina</taxon>
        <taxon>Leotiomycetes</taxon>
        <taxon>Helotiales</taxon>
        <taxon>Helotiaceae</taxon>
        <taxon>Glarea</taxon>
    </lineage>
</organism>
<dbReference type="InterPro" id="IPR017853">
    <property type="entry name" value="GH"/>
</dbReference>
<dbReference type="KEGG" id="glz:GLAREA_09265"/>
<dbReference type="Gene3D" id="3.20.20.80">
    <property type="entry name" value="Glycosidases"/>
    <property type="match status" value="1"/>
</dbReference>
<dbReference type="eggNOG" id="KOG0496">
    <property type="taxonomic scope" value="Eukaryota"/>
</dbReference>
<evidence type="ECO:0000259" key="16">
    <source>
        <dbReference type="SMART" id="SM01029"/>
    </source>
</evidence>
<comment type="similarity">
    <text evidence="3 14">Belongs to the glycosyl hydrolase 35 family.</text>
</comment>
<dbReference type="InterPro" id="IPR031330">
    <property type="entry name" value="Gly_Hdrlase_35_cat"/>
</dbReference>
<dbReference type="SMART" id="SM01029">
    <property type="entry name" value="BetaGal_dom2"/>
    <property type="match status" value="1"/>
</dbReference>
<sequence length="1010" mass="110373">MKLLSALTSLALVARTLSLAVGGKQMFIERDSDGLQNIVTYDEHSLMIHGERVFTFSGEFHPYRLPVPDLYLDVFQKIKALGFNCVSFYVDWALLEGQPGVYTAEGIFALEPFFDAAKEAGIYLIARPGPYINAEVSGGGFPGWVQRVKGQLRTRAPDFLAATDNYMAHVSKTIAAAQITNGGPVILVQPENEYTGSSGPVTGGFPDPDYFAYIKKQLRDAGIVVPFISNDASPKGIFAPGTTTNGTMEANVDIYGHDAYPLGFDCANPYTWPAKGLPTNYHATHEAQSPSTPFSLVEFQGGAFDPWGGLGFDQCSVLLNMEFERVFYKNNFAAGATLFNIYMIFGGTNWGNLGHAGGYTSYDYGSSIAENREIYREKYSEVKLEANFLKVSPAILTASVGKAVTGTYADSSAIYTTPLIGIGTSTNFYVVRHADYQQTTSTTYKMSLNTSSGVIVAPQLGGSLTLSGRDSKFHVTDYDLGGTTLLYSTAEIFTWKKFDSKTVLVVYGGPGEQHELAIKGNSVAKQLEGSAVTSKSTNGTTILNWKVSATRQVIQVGNVFVYALDRNTAYNMWTPDFARTDEWGTYTSNIGNMSSVIVQAGYLVRKVYIDGPALHIDGDLNATVPIKVIGAPSNVRSLHFNTLKVDITVDSTTGEWSGTLPYTAPTVNLPDLSTLSWKYLDNLPEIQPTYDDSLWTVANHPSTNNTYALRTPTSLFASDYGYHTGVLLYRGHFTATGNESTLAIQTQGGSAFGSSVWLNSTYIGSWTGIDRATNYNSTYKLPNLIAGKNYVFTVVIDNNGLDENWVVGPDEMKHPRGILAYSLSGHAASSVTWKLTGNLGGENYIDKVRGPLNEGGLYAERQGYTQPYPPSRSWPSLSPLTGTTKPGVAFYQSSFRLDLPRNYDIPLSFTFGNTTNADGSVSDYRAQLWVNGYQYGKYVNNVGPQTRFPVPQGIINPRGENWVGVEVWAQQEGGARLSGFELVAGVPVWSSFKEPRMVEKPDWRKREGAY</sequence>
<comment type="subcellular location">
    <subcellularLocation>
        <location evidence="2">Secreted</location>
    </subcellularLocation>
</comment>
<dbReference type="InterPro" id="IPR008979">
    <property type="entry name" value="Galactose-bd-like_sf"/>
</dbReference>
<dbReference type="InterPro" id="IPR025972">
    <property type="entry name" value="BetaGal_dom3"/>
</dbReference>
<dbReference type="FunFam" id="3.20.20.80:FF:000040">
    <property type="entry name" value="Beta-galactosidase A"/>
    <property type="match status" value="1"/>
</dbReference>
<comment type="catalytic activity">
    <reaction evidence="1 13">
        <text>Hydrolysis of terminal non-reducing beta-D-galactose residues in beta-D-galactosides.</text>
        <dbReference type="EC" id="3.2.1.23"/>
    </reaction>
</comment>
<evidence type="ECO:0000256" key="12">
    <source>
        <dbReference type="ARBA" id="ARBA00023326"/>
    </source>
</evidence>
<dbReference type="Pfam" id="PF10435">
    <property type="entry name" value="BetaGal_dom2"/>
    <property type="match status" value="1"/>
</dbReference>
<keyword evidence="6 15" id="KW-0732">Signal</keyword>
<dbReference type="Gene3D" id="2.60.120.260">
    <property type="entry name" value="Galactose-binding domain-like"/>
    <property type="match status" value="2"/>
</dbReference>
<dbReference type="PRINTS" id="PR00742">
    <property type="entry name" value="GLHYDRLASE35"/>
</dbReference>